<dbReference type="Pfam" id="PF09588">
    <property type="entry name" value="YqaJ"/>
    <property type="match status" value="1"/>
</dbReference>
<proteinExistence type="predicted"/>
<dbReference type="InterPro" id="IPR011335">
    <property type="entry name" value="Restrct_endonuc-II-like"/>
</dbReference>
<dbReference type="InterPro" id="IPR011604">
    <property type="entry name" value="PDDEXK-like_dom_sf"/>
</dbReference>
<evidence type="ECO:0000313" key="4">
    <source>
        <dbReference type="EnsemblMetazoa" id="CapteP199475"/>
    </source>
</evidence>
<feature type="region of interest" description="Disordered" evidence="1">
    <location>
        <begin position="325"/>
        <end position="394"/>
    </location>
</feature>
<reference evidence="5" key="1">
    <citation type="submission" date="2012-12" db="EMBL/GenBank/DDBJ databases">
        <authorList>
            <person name="Hellsten U."/>
            <person name="Grimwood J."/>
            <person name="Chapman J.A."/>
            <person name="Shapiro H."/>
            <person name="Aerts A."/>
            <person name="Otillar R.P."/>
            <person name="Terry A.Y."/>
            <person name="Boore J.L."/>
            <person name="Simakov O."/>
            <person name="Marletaz F."/>
            <person name="Cho S.-J."/>
            <person name="Edsinger-Gonzales E."/>
            <person name="Havlak P."/>
            <person name="Kuo D.-H."/>
            <person name="Larsson T."/>
            <person name="Lv J."/>
            <person name="Arendt D."/>
            <person name="Savage R."/>
            <person name="Osoegawa K."/>
            <person name="de Jong P."/>
            <person name="Lindberg D.R."/>
            <person name="Seaver E.C."/>
            <person name="Weisblat D.A."/>
            <person name="Putnam N.H."/>
            <person name="Grigoriev I.V."/>
            <person name="Rokhsar D.S."/>
        </authorList>
    </citation>
    <scope>NUCLEOTIDE SEQUENCE</scope>
    <source>
        <strain evidence="5">I ESC-2004</strain>
    </source>
</reference>
<reference evidence="3 5" key="2">
    <citation type="journal article" date="2013" name="Nature">
        <title>Insights into bilaterian evolution from three spiralian genomes.</title>
        <authorList>
            <person name="Simakov O."/>
            <person name="Marletaz F."/>
            <person name="Cho S.J."/>
            <person name="Edsinger-Gonzales E."/>
            <person name="Havlak P."/>
            <person name="Hellsten U."/>
            <person name="Kuo D.H."/>
            <person name="Larsson T."/>
            <person name="Lv J."/>
            <person name="Arendt D."/>
            <person name="Savage R."/>
            <person name="Osoegawa K."/>
            <person name="de Jong P."/>
            <person name="Grimwood J."/>
            <person name="Chapman J.A."/>
            <person name="Shapiro H."/>
            <person name="Aerts A."/>
            <person name="Otillar R.P."/>
            <person name="Terry A.Y."/>
            <person name="Boore J.L."/>
            <person name="Grigoriev I.V."/>
            <person name="Lindberg D.R."/>
            <person name="Seaver E.C."/>
            <person name="Weisblat D.A."/>
            <person name="Putnam N.H."/>
            <person name="Rokhsar D.S."/>
        </authorList>
    </citation>
    <scope>NUCLEOTIDE SEQUENCE</scope>
    <source>
        <strain evidence="3 5">I ESC-2004</strain>
    </source>
</reference>
<name>R7T4A6_CAPTE</name>
<feature type="domain" description="YqaJ viral recombinase" evidence="2">
    <location>
        <begin position="50"/>
        <end position="236"/>
    </location>
</feature>
<dbReference type="EMBL" id="AMQN01015713">
    <property type="status" value="NOT_ANNOTATED_CDS"/>
    <property type="molecule type" value="Genomic_DNA"/>
</dbReference>
<evidence type="ECO:0000313" key="3">
    <source>
        <dbReference type="EMBL" id="ELT87792.1"/>
    </source>
</evidence>
<evidence type="ECO:0000259" key="2">
    <source>
        <dbReference type="Pfam" id="PF09588"/>
    </source>
</evidence>
<feature type="compositionally biased region" description="Pro residues" evidence="1">
    <location>
        <begin position="441"/>
        <end position="452"/>
    </location>
</feature>
<gene>
    <name evidence="3" type="ORF">CAPTEDRAFT_199475</name>
</gene>
<dbReference type="STRING" id="283909.R7T4A6"/>
<accession>R7T4A6</accession>
<dbReference type="HOGENOM" id="CLU_571420_0_0_1"/>
<organism evidence="3">
    <name type="scientific">Capitella teleta</name>
    <name type="common">Polychaete worm</name>
    <dbReference type="NCBI Taxonomy" id="283909"/>
    <lineage>
        <taxon>Eukaryota</taxon>
        <taxon>Metazoa</taxon>
        <taxon>Spiralia</taxon>
        <taxon>Lophotrochozoa</taxon>
        <taxon>Annelida</taxon>
        <taxon>Polychaeta</taxon>
        <taxon>Sedentaria</taxon>
        <taxon>Scolecida</taxon>
        <taxon>Capitellidae</taxon>
        <taxon>Capitella</taxon>
    </lineage>
</organism>
<dbReference type="EMBL" id="AMQN01015714">
    <property type="status" value="NOT_ANNOTATED_CDS"/>
    <property type="molecule type" value="Genomic_DNA"/>
</dbReference>
<dbReference type="EnsemblMetazoa" id="CapteT199475">
    <property type="protein sequence ID" value="CapteP199475"/>
    <property type="gene ID" value="CapteG199475"/>
</dbReference>
<feature type="region of interest" description="Disordered" evidence="1">
    <location>
        <begin position="438"/>
        <end position="478"/>
    </location>
</feature>
<dbReference type="SUPFAM" id="SSF52980">
    <property type="entry name" value="Restriction endonuclease-like"/>
    <property type="match status" value="1"/>
</dbReference>
<dbReference type="PANTHER" id="PTHR46609">
    <property type="entry name" value="EXONUCLEASE, PHAGE-TYPE/RECB, C-TERMINAL DOMAIN-CONTAINING PROTEIN"/>
    <property type="match status" value="1"/>
</dbReference>
<dbReference type="InterPro" id="IPR051703">
    <property type="entry name" value="NF-kappa-B_Signaling_Reg"/>
</dbReference>
<feature type="compositionally biased region" description="Basic residues" evidence="1">
    <location>
        <begin position="463"/>
        <end position="478"/>
    </location>
</feature>
<dbReference type="GO" id="GO:0006281">
    <property type="term" value="P:DNA repair"/>
    <property type="evidence" value="ECO:0007669"/>
    <property type="project" value="UniProtKB-ARBA"/>
</dbReference>
<keyword evidence="5" id="KW-1185">Reference proteome</keyword>
<reference evidence="4" key="3">
    <citation type="submission" date="2015-06" db="UniProtKB">
        <authorList>
            <consortium name="EnsemblMetazoa"/>
        </authorList>
    </citation>
    <scope>IDENTIFICATION</scope>
</reference>
<dbReference type="AlphaFoldDB" id="R7T4A6"/>
<dbReference type="OrthoDB" id="7753208at2759"/>
<evidence type="ECO:0000256" key="1">
    <source>
        <dbReference type="SAM" id="MobiDB-lite"/>
    </source>
</evidence>
<feature type="compositionally biased region" description="Pro residues" evidence="1">
    <location>
        <begin position="366"/>
        <end position="389"/>
    </location>
</feature>
<dbReference type="Proteomes" id="UP000014760">
    <property type="component" value="Unassembled WGS sequence"/>
</dbReference>
<evidence type="ECO:0000313" key="5">
    <source>
        <dbReference type="Proteomes" id="UP000014760"/>
    </source>
</evidence>
<dbReference type="Gene3D" id="3.90.320.10">
    <property type="match status" value="1"/>
</dbReference>
<sequence>MYALSKLAKLAKKGGKRGATAHDYPPHTPTSIYTAAELERRTRGQSSNPEWAACRYGRVTESVCGKVMRAATYHKDQHGRFMLTIAEAIVNPRAFSSAATRWGIEHEDKAIDQYFNQRVEERRDHVVSLVRSGGIAVSADRPWLGYSPDAVVYEAAKETPTNDEDQLPSSKRQRLDPQSARKILLEVKCPYSQRNNEKMDLSSFYMTRSSVDGTCALDMKKVQARNYYYQVQLGMALMDIDVAHLQPRADELAMLATLSDFHTRYVEPKMCMDKYRRVVTNEVKELVRVLLAAKVGEEGKEGVVVEASDGYTTIIIDDTAVPALLSPIQDPPSPASSDSEDEEPLTLKRPSLVMPSDSEDDEPAPSHLPVPPPLLVSLPLSPPTPPTPGVPDEMPAHEAVTAALETFLLGSSVGAEVEVGGDEFAEAAGMVDAIVERLADPPTPSAPSAPSPPRKRKNEEKRRERKAGKGASSKLKRR</sequence>
<dbReference type="EMBL" id="KB312163">
    <property type="protein sequence ID" value="ELT87792.1"/>
    <property type="molecule type" value="Genomic_DNA"/>
</dbReference>
<dbReference type="PANTHER" id="PTHR46609:SF8">
    <property type="entry name" value="YQAJ VIRAL RECOMBINASE DOMAIN-CONTAINING PROTEIN"/>
    <property type="match status" value="1"/>
</dbReference>
<protein>
    <recommendedName>
        <fullName evidence="2">YqaJ viral recombinase domain-containing protein</fullName>
    </recommendedName>
</protein>
<dbReference type="CDD" id="cd22343">
    <property type="entry name" value="PDDEXK_lambda_exonuclease-like"/>
    <property type="match status" value="1"/>
</dbReference>
<dbReference type="InterPro" id="IPR019080">
    <property type="entry name" value="YqaJ_viral_recombinase"/>
</dbReference>
<feature type="region of interest" description="Disordered" evidence="1">
    <location>
        <begin position="157"/>
        <end position="176"/>
    </location>
</feature>